<evidence type="ECO:0000313" key="2">
    <source>
        <dbReference type="Proteomes" id="UP000190951"/>
    </source>
</evidence>
<gene>
    <name evidence="1" type="ORF">CROST_027150</name>
</gene>
<sequence length="105" mass="12604">MKEYREIKRIINEVQDNIRDLFFSGFNSPHEVTVREFLRLSTILESVGMKYGALKLKNIVNEFNKKRHSFNFNYGRLTHEYCELNEYLSIISQKLQLMILKQKIT</sequence>
<organism evidence="1 2">
    <name type="scientific">Clostridium felsineum</name>
    <dbReference type="NCBI Taxonomy" id="36839"/>
    <lineage>
        <taxon>Bacteria</taxon>
        <taxon>Bacillati</taxon>
        <taxon>Bacillota</taxon>
        <taxon>Clostridia</taxon>
        <taxon>Eubacteriales</taxon>
        <taxon>Clostridiaceae</taxon>
        <taxon>Clostridium</taxon>
    </lineage>
</organism>
<dbReference type="Proteomes" id="UP000190951">
    <property type="component" value="Chromosome"/>
</dbReference>
<keyword evidence="2" id="KW-1185">Reference proteome</keyword>
<proteinExistence type="predicted"/>
<dbReference type="KEGG" id="crw:CROST_027150"/>
<name>A0A1S8M7F5_9CLOT</name>
<dbReference type="EMBL" id="CP096983">
    <property type="protein sequence ID" value="URZ11998.1"/>
    <property type="molecule type" value="Genomic_DNA"/>
</dbReference>
<protein>
    <submittedName>
        <fullName evidence="1">Uncharacterized protein</fullName>
    </submittedName>
</protein>
<dbReference type="STRING" id="84029.CROST_05140"/>
<dbReference type="RefSeq" id="WP_077834234.1">
    <property type="nucleotide sequence ID" value="NZ_CP096983.1"/>
</dbReference>
<reference evidence="1 2" key="1">
    <citation type="submission" date="2022-04" db="EMBL/GenBank/DDBJ databases">
        <title>Genome sequence of C. roseum typestrain.</title>
        <authorList>
            <person name="Poehlein A."/>
            <person name="Schoch T."/>
            <person name="Duerre P."/>
            <person name="Daniel R."/>
        </authorList>
    </citation>
    <scope>NUCLEOTIDE SEQUENCE [LARGE SCALE GENOMIC DNA]</scope>
    <source>
        <strain evidence="1 2">DSM 7320</strain>
    </source>
</reference>
<evidence type="ECO:0000313" key="1">
    <source>
        <dbReference type="EMBL" id="URZ11998.1"/>
    </source>
</evidence>
<accession>A0A1S8M7F5</accession>
<dbReference type="AlphaFoldDB" id="A0A1S8M7F5"/>